<keyword evidence="9" id="KW-1185">Reference proteome</keyword>
<dbReference type="PANTHER" id="PTHR43643">
    <property type="entry name" value="HISTIDINOL-PHOSPHATE AMINOTRANSFERASE 2"/>
    <property type="match status" value="1"/>
</dbReference>
<feature type="chain" id="PRO_5045353332" evidence="6">
    <location>
        <begin position="27"/>
        <end position="376"/>
    </location>
</feature>
<feature type="signal peptide" evidence="6">
    <location>
        <begin position="1"/>
        <end position="26"/>
    </location>
</feature>
<dbReference type="InterPro" id="IPR004839">
    <property type="entry name" value="Aminotransferase_I/II_large"/>
</dbReference>
<dbReference type="InterPro" id="IPR050106">
    <property type="entry name" value="HistidinolP_aminotransfase"/>
</dbReference>
<dbReference type="InterPro" id="IPR006311">
    <property type="entry name" value="TAT_signal"/>
</dbReference>
<dbReference type="InterPro" id="IPR015421">
    <property type="entry name" value="PyrdxlP-dep_Trfase_major"/>
</dbReference>
<dbReference type="InterPro" id="IPR015422">
    <property type="entry name" value="PyrdxlP-dep_Trfase_small"/>
</dbReference>
<dbReference type="Proteomes" id="UP001500518">
    <property type="component" value="Unassembled WGS sequence"/>
</dbReference>
<feature type="domain" description="Aminotransferase class I/classII large" evidence="7">
    <location>
        <begin position="47"/>
        <end position="353"/>
    </location>
</feature>
<dbReference type="PANTHER" id="PTHR43643:SF3">
    <property type="entry name" value="HISTIDINOL-PHOSPHATE AMINOTRANSFERASE"/>
    <property type="match status" value="1"/>
</dbReference>
<evidence type="ECO:0000313" key="9">
    <source>
        <dbReference type="Proteomes" id="UP001500518"/>
    </source>
</evidence>
<comment type="pathway">
    <text evidence="5">Amino-acid biosynthesis.</text>
</comment>
<dbReference type="CDD" id="cd00609">
    <property type="entry name" value="AAT_like"/>
    <property type="match status" value="1"/>
</dbReference>
<evidence type="ECO:0000256" key="6">
    <source>
        <dbReference type="SAM" id="SignalP"/>
    </source>
</evidence>
<organism evidence="8 9">
    <name type="scientific">Erythrobacter westpacificensis</name>
    <dbReference type="NCBI Taxonomy" id="1055231"/>
    <lineage>
        <taxon>Bacteria</taxon>
        <taxon>Pseudomonadati</taxon>
        <taxon>Pseudomonadota</taxon>
        <taxon>Alphaproteobacteria</taxon>
        <taxon>Sphingomonadales</taxon>
        <taxon>Erythrobacteraceae</taxon>
        <taxon>Erythrobacter/Porphyrobacter group</taxon>
        <taxon>Erythrobacter</taxon>
    </lineage>
</organism>
<evidence type="ECO:0000256" key="2">
    <source>
        <dbReference type="ARBA" id="ARBA00022576"/>
    </source>
</evidence>
<keyword evidence="2" id="KW-0032">Aminotransferase</keyword>
<evidence type="ECO:0000256" key="5">
    <source>
        <dbReference type="ARBA" id="ARBA00029440"/>
    </source>
</evidence>
<comment type="similarity">
    <text evidence="1">Belongs to the class-II pyridoxal-phosphate-dependent aminotransferase family. Histidinol-phosphate aminotransferase subfamily.</text>
</comment>
<dbReference type="RefSeq" id="WP_346032716.1">
    <property type="nucleotide sequence ID" value="NZ_BAABHV010000010.1"/>
</dbReference>
<dbReference type="Gene3D" id="3.90.1150.10">
    <property type="entry name" value="Aspartate Aminotransferase, domain 1"/>
    <property type="match status" value="1"/>
</dbReference>
<evidence type="ECO:0000313" key="8">
    <source>
        <dbReference type="EMBL" id="GAA5054457.1"/>
    </source>
</evidence>
<keyword evidence="6" id="KW-0732">Signal</keyword>
<gene>
    <name evidence="8" type="primary">hisC_2</name>
    <name evidence="8" type="ORF">GCM10023208_17330</name>
</gene>
<dbReference type="Gene3D" id="3.40.640.10">
    <property type="entry name" value="Type I PLP-dependent aspartate aminotransferase-like (Major domain)"/>
    <property type="match status" value="1"/>
</dbReference>
<evidence type="ECO:0000256" key="1">
    <source>
        <dbReference type="ARBA" id="ARBA00007970"/>
    </source>
</evidence>
<protein>
    <submittedName>
        <fullName evidence="8">Histidinol-phosphate transaminase</fullName>
    </submittedName>
</protein>
<name>A0ABP9KEV1_9SPHN</name>
<evidence type="ECO:0000256" key="3">
    <source>
        <dbReference type="ARBA" id="ARBA00022679"/>
    </source>
</evidence>
<accession>A0ABP9KEV1</accession>
<dbReference type="Pfam" id="PF00155">
    <property type="entry name" value="Aminotran_1_2"/>
    <property type="match status" value="1"/>
</dbReference>
<comment type="caution">
    <text evidence="8">The sequence shown here is derived from an EMBL/GenBank/DDBJ whole genome shotgun (WGS) entry which is preliminary data.</text>
</comment>
<evidence type="ECO:0000256" key="4">
    <source>
        <dbReference type="ARBA" id="ARBA00022898"/>
    </source>
</evidence>
<evidence type="ECO:0000259" key="7">
    <source>
        <dbReference type="Pfam" id="PF00155"/>
    </source>
</evidence>
<keyword evidence="3" id="KW-0808">Transferase</keyword>
<dbReference type="PROSITE" id="PS51318">
    <property type="entry name" value="TAT"/>
    <property type="match status" value="1"/>
</dbReference>
<reference evidence="9" key="1">
    <citation type="journal article" date="2019" name="Int. J. Syst. Evol. Microbiol.">
        <title>The Global Catalogue of Microorganisms (GCM) 10K type strain sequencing project: providing services to taxonomists for standard genome sequencing and annotation.</title>
        <authorList>
            <consortium name="The Broad Institute Genomics Platform"/>
            <consortium name="The Broad Institute Genome Sequencing Center for Infectious Disease"/>
            <person name="Wu L."/>
            <person name="Ma J."/>
        </authorList>
    </citation>
    <scope>NUCLEOTIDE SEQUENCE [LARGE SCALE GENOMIC DNA]</scope>
    <source>
        <strain evidence="9">JCM 18014</strain>
    </source>
</reference>
<dbReference type="SUPFAM" id="SSF53383">
    <property type="entry name" value="PLP-dependent transferases"/>
    <property type="match status" value="1"/>
</dbReference>
<keyword evidence="4" id="KW-0663">Pyridoxal phosphate</keyword>
<dbReference type="EMBL" id="BAABHV010000010">
    <property type="protein sequence ID" value="GAA5054457.1"/>
    <property type="molecule type" value="Genomic_DNA"/>
</dbReference>
<dbReference type="InterPro" id="IPR015424">
    <property type="entry name" value="PyrdxlP-dep_Trfase"/>
</dbReference>
<proteinExistence type="inferred from homology"/>
<sequence length="376" mass="39225">MDIARRTFLGGSAATAGMAAAFPALGQADPVASAASNFGPGDGIAMLARNENPYGPAPSALAAASEAATKGCYYADRGLRVLHEMIAERHSLSPSQVVIGAGSTEILSAIAIAWGRGGAILCPGLFWDTTVQYGEHQGARAIRVPLADDMNVDLAAMASAFDDNVSLVQVCNPNNPTGMLVDAGALRQLAARVTPTATLLVDEAYNELADDPAGNSVVDMVRAGQDVIVCRTFSKIYGMAGMRVGYALTSEENAARIRSHMMSFGGNTCGLAAAIASYDDMGFLDASRAAILEGREMIVEAAARSGLTVLPSQTNFVYIEVPDADAVASAMRARGIIIRPAYGEWRQYSRVSTGRLEDVARYAIALPEVIDGLGAA</sequence>